<comment type="caution">
    <text evidence="2">The sequence shown here is derived from an EMBL/GenBank/DDBJ whole genome shotgun (WGS) entry which is preliminary data.</text>
</comment>
<dbReference type="AlphaFoldDB" id="A0A154IP74"/>
<evidence type="ECO:0000259" key="1">
    <source>
        <dbReference type="PROSITE" id="PS51459"/>
    </source>
</evidence>
<dbReference type="PANTHER" id="PTHR39426">
    <property type="entry name" value="HOMOLOGY TO DEATH-ON-CURING PROTEIN OF PHAGE P1"/>
    <property type="match status" value="1"/>
</dbReference>
<evidence type="ECO:0000313" key="2">
    <source>
        <dbReference type="EMBL" id="KZB02186.1"/>
    </source>
</evidence>
<dbReference type="PANTHER" id="PTHR39426:SF1">
    <property type="entry name" value="HOMOLOGY TO DEATH-ON-CURING PROTEIN OF PHAGE P1"/>
    <property type="match status" value="1"/>
</dbReference>
<dbReference type="GO" id="GO:0016301">
    <property type="term" value="F:kinase activity"/>
    <property type="evidence" value="ECO:0007669"/>
    <property type="project" value="InterPro"/>
</dbReference>
<dbReference type="NCBIfam" id="TIGR01550">
    <property type="entry name" value="DOC_P1"/>
    <property type="match status" value="1"/>
</dbReference>
<dbReference type="InterPro" id="IPR006440">
    <property type="entry name" value="Doc"/>
</dbReference>
<sequence>MIRLKWLSRQAIENMHDEQIAEHGGLAGLRDANALETSLARPLNKAAYGETDIFVLAAAYLYAIVRNHPFVDGNKRTGYLAAFTFLYINRYLINADNAQVIAFVLEVAAGEIDEEGATRFLRDFSIPLSPSP</sequence>
<organism evidence="2">
    <name type="scientific">Rhizobium leguminosarum</name>
    <dbReference type="NCBI Taxonomy" id="384"/>
    <lineage>
        <taxon>Bacteria</taxon>
        <taxon>Pseudomonadati</taxon>
        <taxon>Pseudomonadota</taxon>
        <taxon>Alphaproteobacteria</taxon>
        <taxon>Hyphomicrobiales</taxon>
        <taxon>Rhizobiaceae</taxon>
        <taxon>Rhizobium/Agrobacterium group</taxon>
        <taxon>Rhizobium</taxon>
    </lineage>
</organism>
<dbReference type="InterPro" id="IPR036597">
    <property type="entry name" value="Fido-like_dom_sf"/>
</dbReference>
<dbReference type="EMBL" id="LVYU01000076">
    <property type="protein sequence ID" value="KZB02186.1"/>
    <property type="molecule type" value="Genomic_DNA"/>
</dbReference>
<reference evidence="2" key="1">
    <citation type="submission" date="2016-03" db="EMBL/GenBank/DDBJ databases">
        <title>Microsymbionts genomes from the relict species Vavilovia formosa.</title>
        <authorList>
            <person name="Chirak E."/>
            <person name="Kimeklis A."/>
            <person name="Kopat V."/>
            <person name="Andronov E."/>
        </authorList>
    </citation>
    <scope>NUCLEOTIDE SEQUENCE [LARGE SCALE GENOMIC DNA]</scope>
    <source>
        <strain evidence="2">Vaf12</strain>
    </source>
</reference>
<accession>A0A154IP74</accession>
<dbReference type="RefSeq" id="WP_062940721.1">
    <property type="nucleotide sequence ID" value="NZ_CP171844.1"/>
</dbReference>
<proteinExistence type="predicted"/>
<dbReference type="InterPro" id="IPR053737">
    <property type="entry name" value="Type_II_TA_Toxin"/>
</dbReference>
<feature type="domain" description="Fido" evidence="1">
    <location>
        <begin position="7"/>
        <end position="123"/>
    </location>
</feature>
<name>A0A154IP74_RHILE</name>
<dbReference type="Gene3D" id="1.20.120.1870">
    <property type="entry name" value="Fic/DOC protein, Fido domain"/>
    <property type="match status" value="1"/>
</dbReference>
<dbReference type="Pfam" id="PF02661">
    <property type="entry name" value="Fic"/>
    <property type="match status" value="1"/>
</dbReference>
<dbReference type="SUPFAM" id="SSF140931">
    <property type="entry name" value="Fic-like"/>
    <property type="match status" value="1"/>
</dbReference>
<gene>
    <name evidence="2" type="ORF">A4A59_11565</name>
</gene>
<dbReference type="PROSITE" id="PS51459">
    <property type="entry name" value="FIDO"/>
    <property type="match status" value="1"/>
</dbReference>
<dbReference type="PIRSF" id="PIRSF018297">
    <property type="entry name" value="Doc"/>
    <property type="match status" value="1"/>
</dbReference>
<dbReference type="InterPro" id="IPR003812">
    <property type="entry name" value="Fido"/>
</dbReference>
<protein>
    <submittedName>
        <fullName evidence="2">Death-on-curing family protein</fullName>
    </submittedName>
</protein>